<accession>A0A391P7J9</accession>
<evidence type="ECO:0000313" key="2">
    <source>
        <dbReference type="EMBL" id="GCA65649.1"/>
    </source>
</evidence>
<keyword evidence="3" id="KW-1185">Reference proteome</keyword>
<dbReference type="Pfam" id="PF09983">
    <property type="entry name" value="JetD_C"/>
    <property type="match status" value="1"/>
</dbReference>
<dbReference type="Proteomes" id="UP000265643">
    <property type="component" value="Unassembled WGS sequence"/>
</dbReference>
<proteinExistence type="predicted"/>
<evidence type="ECO:0000259" key="1">
    <source>
        <dbReference type="Pfam" id="PF09983"/>
    </source>
</evidence>
<gene>
    <name evidence="2" type="ORF">KGMB01110_00850</name>
</gene>
<dbReference type="InterPro" id="IPR024534">
    <property type="entry name" value="JetD_C"/>
</dbReference>
<evidence type="ECO:0000313" key="3">
    <source>
        <dbReference type="Proteomes" id="UP000265643"/>
    </source>
</evidence>
<organism evidence="2 3">
    <name type="scientific">Mediterraneibacter butyricigenes</name>
    <dbReference type="NCBI Taxonomy" id="2316025"/>
    <lineage>
        <taxon>Bacteria</taxon>
        <taxon>Bacillati</taxon>
        <taxon>Bacillota</taxon>
        <taxon>Clostridia</taxon>
        <taxon>Lachnospirales</taxon>
        <taxon>Lachnospiraceae</taxon>
        <taxon>Mediterraneibacter</taxon>
    </lineage>
</organism>
<protein>
    <recommendedName>
        <fullName evidence="1">Wadjet protein JetD C-terminal domain-containing protein</fullName>
    </recommendedName>
</protein>
<comment type="caution">
    <text evidence="2">The sequence shown here is derived from an EMBL/GenBank/DDBJ whole genome shotgun (WGS) entry which is preliminary data.</text>
</comment>
<reference evidence="3" key="1">
    <citation type="submission" date="2018-09" db="EMBL/GenBank/DDBJ databases">
        <title>Draft Genome Sequence of Mediterraneibacter sp. KCTC 15684.</title>
        <authorList>
            <person name="Kim J.S."/>
            <person name="Han K.I."/>
            <person name="Suh M.K."/>
            <person name="Lee K.C."/>
            <person name="Eom M.K."/>
            <person name="Lee J.H."/>
            <person name="Park S.H."/>
            <person name="Kang S.W."/>
            <person name="Park J.E."/>
            <person name="Oh B.S."/>
            <person name="Yu S.Y."/>
            <person name="Choi S.H."/>
            <person name="Lee D.H."/>
            <person name="Yoon H."/>
            <person name="Kim B."/>
            <person name="Yang S.J."/>
            <person name="Lee J.S."/>
        </authorList>
    </citation>
    <scope>NUCLEOTIDE SEQUENCE [LARGE SCALE GENOMIC DNA]</scope>
    <source>
        <strain evidence="3">KCTC 15684</strain>
    </source>
</reference>
<dbReference type="AlphaFoldDB" id="A0A391P7J9"/>
<dbReference type="EMBL" id="BHGK01000001">
    <property type="protein sequence ID" value="GCA65649.1"/>
    <property type="molecule type" value="Genomic_DNA"/>
</dbReference>
<dbReference type="RefSeq" id="WP_119297267.1">
    <property type="nucleotide sequence ID" value="NZ_BHGK01000001.1"/>
</dbReference>
<sequence>MAEKKITQKTIQAKQADSEKRFALWLIGKANTASYRAGSGKNGSIHPKINGKVYEAVGGRNACRQQAKTLAKEGLLRLDPPVLTDLMELKAIHFDLSDMPRLCEWVGIADPKKQQEIQIEKIQTFQEEVSDTFLYGYYEDILERLRTGQLVKDPNLGDELFFHFLNAMAKNESSIWKRVFSAYISGSSKIFEQNYEKRVCTVLRLSPLYEEGMENEDLLKAYGILTYSQTLEWKGALVYRLDKTKHSGDVSVLTCADTGVIDTSENVWGTVLNAQTLEHSECIELPGVKQILIIENKANYEAMPYRKDTLYLYCHGFFSPKEISFLKKIPEIYPEMNVFHWGDMDYGGMRIFEFNRTRLFPRLKPWKMDTETYEKALSDGAGIDLNEEKRKKLEQFETEMLRDLKESILKYGKEIEQERLLLRKKISDLTEDGQECPSSVL</sequence>
<name>A0A391P7J9_9FIRM</name>
<feature type="domain" description="Wadjet protein JetD C-terminal" evidence="1">
    <location>
        <begin position="277"/>
        <end position="421"/>
    </location>
</feature>